<dbReference type="AlphaFoldDB" id="A0A117M696"/>
<keyword evidence="3" id="KW-0418">Kinase</keyword>
<comment type="caution">
    <text evidence="3">The sequence shown here is derived from an EMBL/GenBank/DDBJ whole genome shotgun (WGS) entry which is preliminary data.</text>
</comment>
<evidence type="ECO:0000313" key="3">
    <source>
        <dbReference type="EMBL" id="KUK86652.1"/>
    </source>
</evidence>
<evidence type="ECO:0000256" key="2">
    <source>
        <dbReference type="ARBA" id="ARBA00022840"/>
    </source>
</evidence>
<sequence>MKIGVTGKFGTGKTTFSEFLSKGKIKIIYGDELGKELLKENQKEIFAYLNLKHDQNYLERLKESITKDENIFVKYNNWMYTHLPDYIIGVCEKYDDVILDAALILEWQIDYYFDTLILIKDGDFEERFRRVFEKKGGADRELYKLLDKYQWTDEKKTLFCDFVVENNGSLEHLKKSADEIFNKIFSS</sequence>
<organism evidence="3 4">
    <name type="scientific">candidate division TA06 bacterium 34_109</name>
    <dbReference type="NCBI Taxonomy" id="1635277"/>
    <lineage>
        <taxon>Bacteria</taxon>
        <taxon>Bacteria division TA06</taxon>
    </lineage>
</organism>
<evidence type="ECO:0000313" key="4">
    <source>
        <dbReference type="Proteomes" id="UP000053467"/>
    </source>
</evidence>
<dbReference type="InterPro" id="IPR001977">
    <property type="entry name" value="Depp_CoAkinase"/>
</dbReference>
<dbReference type="SUPFAM" id="SSF52540">
    <property type="entry name" value="P-loop containing nucleoside triphosphate hydrolases"/>
    <property type="match status" value="1"/>
</dbReference>
<name>A0A117M696_UNCT6</name>
<accession>A0A117M696</accession>
<reference evidence="4" key="1">
    <citation type="journal article" date="2015" name="MBio">
        <title>Genome-Resolved Metagenomic Analysis Reveals Roles for Candidate Phyla and Other Microbial Community Members in Biogeochemical Transformations in Oil Reservoirs.</title>
        <authorList>
            <person name="Hu P."/>
            <person name="Tom L."/>
            <person name="Singh A."/>
            <person name="Thomas B.C."/>
            <person name="Baker B.J."/>
            <person name="Piceno Y.M."/>
            <person name="Andersen G.L."/>
            <person name="Banfield J.F."/>
        </authorList>
    </citation>
    <scope>NUCLEOTIDE SEQUENCE [LARGE SCALE GENOMIC DNA]</scope>
</reference>
<keyword evidence="2" id="KW-0067">ATP-binding</keyword>
<dbReference type="GO" id="GO:0004140">
    <property type="term" value="F:dephospho-CoA kinase activity"/>
    <property type="evidence" value="ECO:0007669"/>
    <property type="project" value="InterPro"/>
</dbReference>
<dbReference type="Pfam" id="PF01121">
    <property type="entry name" value="CoaE"/>
    <property type="match status" value="1"/>
</dbReference>
<dbReference type="CDD" id="cd02022">
    <property type="entry name" value="DPCK"/>
    <property type="match status" value="1"/>
</dbReference>
<dbReference type="Gene3D" id="3.40.50.300">
    <property type="entry name" value="P-loop containing nucleotide triphosphate hydrolases"/>
    <property type="match status" value="1"/>
</dbReference>
<proteinExistence type="predicted"/>
<dbReference type="InterPro" id="IPR027417">
    <property type="entry name" value="P-loop_NTPase"/>
</dbReference>
<protein>
    <submittedName>
        <fullName evidence="3">Dephospho-CoA kinase</fullName>
    </submittedName>
</protein>
<evidence type="ECO:0000256" key="1">
    <source>
        <dbReference type="ARBA" id="ARBA00022741"/>
    </source>
</evidence>
<dbReference type="Proteomes" id="UP000053467">
    <property type="component" value="Unassembled WGS sequence"/>
</dbReference>
<dbReference type="GO" id="GO:0015937">
    <property type="term" value="P:coenzyme A biosynthetic process"/>
    <property type="evidence" value="ECO:0007669"/>
    <property type="project" value="InterPro"/>
</dbReference>
<keyword evidence="1" id="KW-0547">Nucleotide-binding</keyword>
<gene>
    <name evidence="3" type="ORF">XE03_1351</name>
</gene>
<keyword evidence="3" id="KW-0808">Transferase</keyword>
<dbReference type="EMBL" id="LGGX01000014">
    <property type="protein sequence ID" value="KUK86652.1"/>
    <property type="molecule type" value="Genomic_DNA"/>
</dbReference>
<dbReference type="GO" id="GO:0005524">
    <property type="term" value="F:ATP binding"/>
    <property type="evidence" value="ECO:0007669"/>
    <property type="project" value="UniProtKB-KW"/>
</dbReference>